<comment type="similarity">
    <text evidence="1">Belongs to the bacterial sugar transferase family.</text>
</comment>
<reference evidence="4 5" key="1">
    <citation type="submission" date="2015-10" db="EMBL/GenBank/DDBJ databases">
        <title>Draft genome sequence of Streptomyces pseudovenezuelae DSM 40212, type strain for the species Streptomyces pseudovenezuelae.</title>
        <authorList>
            <person name="Ruckert C."/>
            <person name="Winkler A."/>
            <person name="Kalinowski J."/>
            <person name="Kampfer P."/>
            <person name="Glaeser S."/>
        </authorList>
    </citation>
    <scope>NUCLEOTIDE SEQUENCE [LARGE SCALE GENOMIC DNA]</scope>
    <source>
        <strain evidence="4 5">DSM 40212</strain>
    </source>
</reference>
<keyword evidence="2" id="KW-0472">Membrane</keyword>
<name>A0A101N752_9ACTN</name>
<evidence type="ECO:0000313" key="5">
    <source>
        <dbReference type="Proteomes" id="UP000053039"/>
    </source>
</evidence>
<proteinExistence type="inferred from homology"/>
<keyword evidence="2" id="KW-0812">Transmembrane</keyword>
<evidence type="ECO:0000259" key="3">
    <source>
        <dbReference type="Pfam" id="PF02397"/>
    </source>
</evidence>
<dbReference type="PANTHER" id="PTHR30576">
    <property type="entry name" value="COLANIC BIOSYNTHESIS UDP-GLUCOSE LIPID CARRIER TRANSFERASE"/>
    <property type="match status" value="1"/>
</dbReference>
<dbReference type="AlphaFoldDB" id="A0A101N752"/>
<comment type="caution">
    <text evidence="4">The sequence shown here is derived from an EMBL/GenBank/DDBJ whole genome shotgun (WGS) entry which is preliminary data.</text>
</comment>
<organism evidence="4 5">
    <name type="scientific">Streptomyces pseudovenezuelae</name>
    <dbReference type="NCBI Taxonomy" id="67350"/>
    <lineage>
        <taxon>Bacteria</taxon>
        <taxon>Bacillati</taxon>
        <taxon>Actinomycetota</taxon>
        <taxon>Actinomycetes</taxon>
        <taxon>Kitasatosporales</taxon>
        <taxon>Streptomycetaceae</taxon>
        <taxon>Streptomyces</taxon>
        <taxon>Streptomyces aurantiacus group</taxon>
    </lineage>
</organism>
<feature type="domain" description="Bacterial sugar transferase" evidence="3">
    <location>
        <begin position="24"/>
        <end position="214"/>
    </location>
</feature>
<keyword evidence="2" id="KW-1133">Transmembrane helix</keyword>
<dbReference type="OrthoDB" id="9808602at2"/>
<evidence type="ECO:0000256" key="1">
    <source>
        <dbReference type="ARBA" id="ARBA00006464"/>
    </source>
</evidence>
<dbReference type="PANTHER" id="PTHR30576:SF0">
    <property type="entry name" value="UNDECAPRENYL-PHOSPHATE N-ACETYLGALACTOSAMINYL 1-PHOSPHATE TRANSFERASE-RELATED"/>
    <property type="match status" value="1"/>
</dbReference>
<dbReference type="RefSeq" id="WP_051832942.1">
    <property type="nucleotide sequence ID" value="NZ_JBEYZI010000054.1"/>
</dbReference>
<dbReference type="Proteomes" id="UP000053039">
    <property type="component" value="Unassembled WGS sequence"/>
</dbReference>
<evidence type="ECO:0000256" key="2">
    <source>
        <dbReference type="SAM" id="Phobius"/>
    </source>
</evidence>
<evidence type="ECO:0000313" key="4">
    <source>
        <dbReference type="EMBL" id="KUM87823.1"/>
    </source>
</evidence>
<dbReference type="GO" id="GO:0016780">
    <property type="term" value="F:phosphotransferase activity, for other substituted phosphate groups"/>
    <property type="evidence" value="ECO:0007669"/>
    <property type="project" value="TreeGrafter"/>
</dbReference>
<protein>
    <recommendedName>
        <fullName evidence="3">Bacterial sugar transferase domain-containing protein</fullName>
    </recommendedName>
</protein>
<feature type="transmembrane region" description="Helical" evidence="2">
    <location>
        <begin position="29"/>
        <end position="52"/>
    </location>
</feature>
<gene>
    <name evidence="4" type="ORF">AQI94_14935</name>
</gene>
<dbReference type="Pfam" id="PF02397">
    <property type="entry name" value="Bac_transf"/>
    <property type="match status" value="1"/>
</dbReference>
<dbReference type="InterPro" id="IPR003362">
    <property type="entry name" value="Bact_transf"/>
</dbReference>
<accession>A0A101N752</accession>
<dbReference type="EMBL" id="LMWM01000013">
    <property type="protein sequence ID" value="KUM87823.1"/>
    <property type="molecule type" value="Genomic_DNA"/>
</dbReference>
<sequence length="229" mass="25294">METIEGVPRQALSPGPAARLAPGRRVLDVAVAVPLLLLLAPLLALLALVVRVTTGPPVLFRQARIGAGGEEFTFYKFRSMRNGSEGPQVTGDADPRVTGTGRQLRRLGLDELPQLWNVLRGDMTLVGPRPEVPDLARRYPPEHQWVFRHRPGLTGPCQLRSRAYAAQLDGCPDPEDYYLKVLVPRRTALDAEFLSRATAWNVVRYVARTALYLLRAPWGRDPECRGGGS</sequence>